<gene>
    <name evidence="1" type="ORF">TIFTF001_020093</name>
</gene>
<dbReference type="AlphaFoldDB" id="A0AA88DDD5"/>
<comment type="caution">
    <text evidence="1">The sequence shown here is derived from an EMBL/GenBank/DDBJ whole genome shotgun (WGS) entry which is preliminary data.</text>
</comment>
<dbReference type="Proteomes" id="UP001187192">
    <property type="component" value="Unassembled WGS sequence"/>
</dbReference>
<proteinExistence type="predicted"/>
<evidence type="ECO:0000313" key="2">
    <source>
        <dbReference type="Proteomes" id="UP001187192"/>
    </source>
</evidence>
<reference evidence="1" key="1">
    <citation type="submission" date="2023-07" db="EMBL/GenBank/DDBJ databases">
        <title>draft genome sequence of fig (Ficus carica).</title>
        <authorList>
            <person name="Takahashi T."/>
            <person name="Nishimura K."/>
        </authorList>
    </citation>
    <scope>NUCLEOTIDE SEQUENCE</scope>
</reference>
<protein>
    <submittedName>
        <fullName evidence="1">Uncharacterized protein</fullName>
    </submittedName>
</protein>
<evidence type="ECO:0000313" key="1">
    <source>
        <dbReference type="EMBL" id="GMN50937.1"/>
    </source>
</evidence>
<sequence>MVSDDFLFLHSPVSCSSPIAGGSRHRRSCCSIRWVGFGLGLGLGFW</sequence>
<name>A0AA88DDD5_FICCA</name>
<dbReference type="EMBL" id="BTGU01000035">
    <property type="protein sequence ID" value="GMN50937.1"/>
    <property type="molecule type" value="Genomic_DNA"/>
</dbReference>
<keyword evidence="2" id="KW-1185">Reference proteome</keyword>
<organism evidence="1 2">
    <name type="scientific">Ficus carica</name>
    <name type="common">Common fig</name>
    <dbReference type="NCBI Taxonomy" id="3494"/>
    <lineage>
        <taxon>Eukaryota</taxon>
        <taxon>Viridiplantae</taxon>
        <taxon>Streptophyta</taxon>
        <taxon>Embryophyta</taxon>
        <taxon>Tracheophyta</taxon>
        <taxon>Spermatophyta</taxon>
        <taxon>Magnoliopsida</taxon>
        <taxon>eudicotyledons</taxon>
        <taxon>Gunneridae</taxon>
        <taxon>Pentapetalae</taxon>
        <taxon>rosids</taxon>
        <taxon>fabids</taxon>
        <taxon>Rosales</taxon>
        <taxon>Moraceae</taxon>
        <taxon>Ficeae</taxon>
        <taxon>Ficus</taxon>
    </lineage>
</organism>
<accession>A0AA88DDD5</accession>